<dbReference type="AlphaFoldDB" id="A0A1I6Q3K4"/>
<dbReference type="STRING" id="593133.SAMN04488006_1451"/>
<reference evidence="2" key="1">
    <citation type="submission" date="2016-10" db="EMBL/GenBank/DDBJ databases">
        <authorList>
            <person name="Varghese N."/>
            <person name="Submissions S."/>
        </authorList>
    </citation>
    <scope>NUCLEOTIDE SEQUENCE [LARGE SCALE GENOMIC DNA]</scope>
    <source>
        <strain evidence="2">DSM 24450</strain>
    </source>
</reference>
<keyword evidence="2" id="KW-1185">Reference proteome</keyword>
<evidence type="ECO:0000313" key="2">
    <source>
        <dbReference type="Proteomes" id="UP000199312"/>
    </source>
</evidence>
<gene>
    <name evidence="1" type="ORF">SAMN04488006_1451</name>
</gene>
<organism evidence="1 2">
    <name type="scientific">Lutibacter maritimus</name>
    <dbReference type="NCBI Taxonomy" id="593133"/>
    <lineage>
        <taxon>Bacteria</taxon>
        <taxon>Pseudomonadati</taxon>
        <taxon>Bacteroidota</taxon>
        <taxon>Flavobacteriia</taxon>
        <taxon>Flavobacteriales</taxon>
        <taxon>Flavobacteriaceae</taxon>
        <taxon>Lutibacter</taxon>
    </lineage>
</organism>
<dbReference type="Proteomes" id="UP000199312">
    <property type="component" value="Unassembled WGS sequence"/>
</dbReference>
<accession>A0A1I6Q3K4</accession>
<sequence length="183" mass="21652">MKDLKEFDISFIGLKEGNHQFEYLIENKFFDFFKYDEFNNSNVNVGLSFLKKTTMFELSFQISGWVEVACDVTNELFHQPINAEMDLIVKFGEEYNDENEELLIIPHSEFKINVAQYIYEAIVLNVPLKRIHPGVEDGTLKSDVLEKLKELEIKDLDEEIEEDNIKEIDPRWSKLKEYTNRKK</sequence>
<dbReference type="Pfam" id="PF02620">
    <property type="entry name" value="YceD"/>
    <property type="match status" value="1"/>
</dbReference>
<protein>
    <submittedName>
        <fullName evidence="1">Uncharacterized metal-binding protein YceD, DUF177 family</fullName>
    </submittedName>
</protein>
<dbReference type="RefSeq" id="WP_090224283.1">
    <property type="nucleotide sequence ID" value="NZ_FOZP01000003.1"/>
</dbReference>
<proteinExistence type="predicted"/>
<name>A0A1I6Q3K4_9FLAO</name>
<dbReference type="InterPro" id="IPR003772">
    <property type="entry name" value="YceD"/>
</dbReference>
<evidence type="ECO:0000313" key="1">
    <source>
        <dbReference type="EMBL" id="SFS46920.1"/>
    </source>
</evidence>
<dbReference type="EMBL" id="FOZP01000003">
    <property type="protein sequence ID" value="SFS46920.1"/>
    <property type="molecule type" value="Genomic_DNA"/>
</dbReference>
<dbReference type="OrthoDB" id="1524821at2"/>